<sequence length="264" mass="32220">METTSPAKQAEMAILYYRYITGDVTLVKDIIEDNDKKKGTHTVELARRRRIGADDEWVLRQSDADLKRKRDSEMLEREQRRLDREREFQMQKEYEERRKKMQEEQLYWQRSNEELDKRIKKTEYQLQLSREERERDMQEHQLQLQEYKQKMQELDITSREEREQNMQEHQLQLQEYKQKMQELDITSRISLTKDRVKIPGIKQDELRAERRRYQNTTESASQDNDTFKSSEGCATAKSKRSRKRTTLDTTAKRLKLKKLNQFWS</sequence>
<feature type="region of interest" description="Disordered" evidence="1">
    <location>
        <begin position="209"/>
        <end position="247"/>
    </location>
</feature>
<dbReference type="Proteomes" id="UP001190700">
    <property type="component" value="Unassembled WGS sequence"/>
</dbReference>
<comment type="caution">
    <text evidence="2">The sequence shown here is derived from an EMBL/GenBank/DDBJ whole genome shotgun (WGS) entry which is preliminary data.</text>
</comment>
<dbReference type="EMBL" id="LGRX02015171">
    <property type="protein sequence ID" value="KAK3263666.1"/>
    <property type="molecule type" value="Genomic_DNA"/>
</dbReference>
<reference evidence="2 3" key="1">
    <citation type="journal article" date="2015" name="Genome Biol. Evol.">
        <title>Comparative Genomics of a Bacterivorous Green Alga Reveals Evolutionary Causalities and Consequences of Phago-Mixotrophic Mode of Nutrition.</title>
        <authorList>
            <person name="Burns J.A."/>
            <person name="Paasch A."/>
            <person name="Narechania A."/>
            <person name="Kim E."/>
        </authorList>
    </citation>
    <scope>NUCLEOTIDE SEQUENCE [LARGE SCALE GENOMIC DNA]</scope>
    <source>
        <strain evidence="2 3">PLY_AMNH</strain>
    </source>
</reference>
<gene>
    <name evidence="2" type="ORF">CYMTET_27552</name>
</gene>
<organism evidence="2 3">
    <name type="scientific">Cymbomonas tetramitiformis</name>
    <dbReference type="NCBI Taxonomy" id="36881"/>
    <lineage>
        <taxon>Eukaryota</taxon>
        <taxon>Viridiplantae</taxon>
        <taxon>Chlorophyta</taxon>
        <taxon>Pyramimonadophyceae</taxon>
        <taxon>Pyramimonadales</taxon>
        <taxon>Pyramimonadaceae</taxon>
        <taxon>Cymbomonas</taxon>
    </lineage>
</organism>
<feature type="compositionally biased region" description="Polar residues" evidence="1">
    <location>
        <begin position="214"/>
        <end position="229"/>
    </location>
</feature>
<protein>
    <submittedName>
        <fullName evidence="2">Uncharacterized protein</fullName>
    </submittedName>
</protein>
<evidence type="ECO:0000313" key="3">
    <source>
        <dbReference type="Proteomes" id="UP001190700"/>
    </source>
</evidence>
<evidence type="ECO:0000313" key="2">
    <source>
        <dbReference type="EMBL" id="KAK3263666.1"/>
    </source>
</evidence>
<accession>A0AAE0FPI9</accession>
<proteinExistence type="predicted"/>
<keyword evidence="3" id="KW-1185">Reference proteome</keyword>
<evidence type="ECO:0000256" key="1">
    <source>
        <dbReference type="SAM" id="MobiDB-lite"/>
    </source>
</evidence>
<dbReference type="AlphaFoldDB" id="A0AAE0FPI9"/>
<name>A0AAE0FPI9_9CHLO</name>